<dbReference type="AlphaFoldDB" id="A0A1W1C997"/>
<gene>
    <name evidence="1" type="ORF">MNB_SV-12-912</name>
</gene>
<accession>A0A1W1C997</accession>
<evidence type="ECO:0000313" key="1">
    <source>
        <dbReference type="EMBL" id="SFV62305.1"/>
    </source>
</evidence>
<dbReference type="EMBL" id="FPHE01000115">
    <property type="protein sequence ID" value="SFV62305.1"/>
    <property type="molecule type" value="Genomic_DNA"/>
</dbReference>
<sequence>MLGAVAGDIIGSTYEFNSIKTKEFELFPKGSIFTDDTVLSMAIAKSIMDSEPYLDNIVDFGRHYFNVSYGGNFRRWLRGNDHSPYNSWGNGSAMRVSPIGFAFDTEQEVLKEARKSAEITHNHPEGIKGAEATALAIFMARKGATKEKIRERITKDFEYDLSRTVDEIRPDYKFEVSCAKSVPESIICFLDSSSFEDCIRNAISLGGDADTMGAIAGGIAEAYYGSVPDEVERKVYEILPDEFIEILERFRGEII</sequence>
<dbReference type="Gene3D" id="1.10.4080.10">
    <property type="entry name" value="ADP-ribosylation/Crystallin J1"/>
    <property type="match status" value="1"/>
</dbReference>
<dbReference type="SUPFAM" id="SSF101478">
    <property type="entry name" value="ADP-ribosylglycohydrolase"/>
    <property type="match status" value="1"/>
</dbReference>
<dbReference type="PANTHER" id="PTHR16222">
    <property type="entry name" value="ADP-RIBOSYLGLYCOHYDROLASE"/>
    <property type="match status" value="1"/>
</dbReference>
<keyword evidence="1" id="KW-0378">Hydrolase</keyword>
<dbReference type="InterPro" id="IPR050792">
    <property type="entry name" value="ADP-ribosylglycohydrolase"/>
</dbReference>
<dbReference type="PANTHER" id="PTHR16222:SF12">
    <property type="entry name" value="ADP-RIBOSYLGLYCOHYDROLASE-RELATED"/>
    <property type="match status" value="1"/>
</dbReference>
<protein>
    <submittedName>
        <fullName evidence="1">Hydrolase, putative</fullName>
    </submittedName>
</protein>
<dbReference type="InterPro" id="IPR005502">
    <property type="entry name" value="Ribosyl_crysJ1"/>
</dbReference>
<organism evidence="1">
    <name type="scientific">hydrothermal vent metagenome</name>
    <dbReference type="NCBI Taxonomy" id="652676"/>
    <lineage>
        <taxon>unclassified sequences</taxon>
        <taxon>metagenomes</taxon>
        <taxon>ecological metagenomes</taxon>
    </lineage>
</organism>
<dbReference type="Pfam" id="PF03747">
    <property type="entry name" value="ADP_ribosyl_GH"/>
    <property type="match status" value="1"/>
</dbReference>
<dbReference type="InterPro" id="IPR036705">
    <property type="entry name" value="Ribosyl_crysJ1_sf"/>
</dbReference>
<proteinExistence type="predicted"/>
<name>A0A1W1C997_9ZZZZ</name>
<reference evidence="1" key="1">
    <citation type="submission" date="2016-10" db="EMBL/GenBank/DDBJ databases">
        <authorList>
            <person name="de Groot N.N."/>
        </authorList>
    </citation>
    <scope>NUCLEOTIDE SEQUENCE</scope>
</reference>
<dbReference type="GO" id="GO:0016787">
    <property type="term" value="F:hydrolase activity"/>
    <property type="evidence" value="ECO:0007669"/>
    <property type="project" value="UniProtKB-KW"/>
</dbReference>